<proteinExistence type="inferred from homology"/>
<reference evidence="3 4" key="1">
    <citation type="submission" date="2022-05" db="EMBL/GenBank/DDBJ databases">
        <authorList>
            <consortium name="Genoscope - CEA"/>
            <person name="William W."/>
        </authorList>
    </citation>
    <scope>NUCLEOTIDE SEQUENCE [LARGE SCALE GENOMIC DNA]</scope>
</reference>
<dbReference type="PANTHER" id="PTHR11486">
    <property type="entry name" value="FIBROBLAST GROWTH FACTOR"/>
    <property type="match status" value="1"/>
</dbReference>
<dbReference type="SUPFAM" id="SSF50353">
    <property type="entry name" value="Cytokine"/>
    <property type="match status" value="1"/>
</dbReference>
<evidence type="ECO:0000256" key="1">
    <source>
        <dbReference type="ARBA" id="ARBA00007936"/>
    </source>
</evidence>
<name>A0ABN8QQ32_9CNID</name>
<keyword evidence="4" id="KW-1185">Reference proteome</keyword>
<dbReference type="InterPro" id="IPR008996">
    <property type="entry name" value="IL1/FGF"/>
</dbReference>
<protein>
    <recommendedName>
        <fullName evidence="2">Fibroblast growth factor</fullName>
        <shortName evidence="2">FGF</shortName>
    </recommendedName>
</protein>
<evidence type="ECO:0000313" key="4">
    <source>
        <dbReference type="Proteomes" id="UP001159427"/>
    </source>
</evidence>
<dbReference type="Gene3D" id="2.80.10.50">
    <property type="match status" value="1"/>
</dbReference>
<organism evidence="3 4">
    <name type="scientific">Porites evermanni</name>
    <dbReference type="NCBI Taxonomy" id="104178"/>
    <lineage>
        <taxon>Eukaryota</taxon>
        <taxon>Metazoa</taxon>
        <taxon>Cnidaria</taxon>
        <taxon>Anthozoa</taxon>
        <taxon>Hexacorallia</taxon>
        <taxon>Scleractinia</taxon>
        <taxon>Fungiina</taxon>
        <taxon>Poritidae</taxon>
        <taxon>Porites</taxon>
    </lineage>
</organism>
<gene>
    <name evidence="3" type="ORF">PEVE_00006424</name>
</gene>
<dbReference type="SMART" id="SM00442">
    <property type="entry name" value="FGF"/>
    <property type="match status" value="1"/>
</dbReference>
<dbReference type="EMBL" id="CALNXI010001412">
    <property type="protein sequence ID" value="CAH3168193.1"/>
    <property type="molecule type" value="Genomic_DNA"/>
</dbReference>
<feature type="non-terminal residue" evidence="3">
    <location>
        <position position="1"/>
    </location>
</feature>
<evidence type="ECO:0000313" key="3">
    <source>
        <dbReference type="EMBL" id="CAH3168193.1"/>
    </source>
</evidence>
<accession>A0ABN8QQ32</accession>
<comment type="caution">
    <text evidence="3">The sequence shown here is derived from an EMBL/GenBank/DDBJ whole genome shotgun (WGS) entry which is preliminary data.</text>
</comment>
<evidence type="ECO:0000256" key="2">
    <source>
        <dbReference type="RuleBase" id="RU049442"/>
    </source>
</evidence>
<dbReference type="PRINTS" id="PR00263">
    <property type="entry name" value="HBGFFGF"/>
</dbReference>
<comment type="similarity">
    <text evidence="1 2">Belongs to the heparin-binding growth factors family.</text>
</comment>
<sequence length="243" mass="28848">HIFSSFLFQEPHERRVFDEIYTNGRKKTETTSLPFRRFVQLYSRNSGRHVRINADRSVDAKGENMDKFAKLVVESISFGRVRIRGTATDYFLCVDKKGRLRARARSKDNCVYTEHLAHNAYTEFSSVKYNSSLVAFNRRGKPRRADRQGIKAVQFIERATNIRLYRGRKYKNNRKTIELYRRKQPYEKISVSMRRWKEFKRWRKLSKRTEKLEENSLTATTLPRITTTLQEHRNTTAASVKVL</sequence>
<dbReference type="Pfam" id="PF00167">
    <property type="entry name" value="FGF"/>
    <property type="match status" value="1"/>
</dbReference>
<dbReference type="InterPro" id="IPR002209">
    <property type="entry name" value="Fibroblast_GF_fam"/>
</dbReference>
<dbReference type="CDD" id="cd23307">
    <property type="entry name" value="beta-trefoil_FGF8-like"/>
    <property type="match status" value="1"/>
</dbReference>
<dbReference type="Proteomes" id="UP001159427">
    <property type="component" value="Unassembled WGS sequence"/>
</dbReference>